<evidence type="ECO:0000313" key="3">
    <source>
        <dbReference type="Proteomes" id="UP000799436"/>
    </source>
</evidence>
<evidence type="ECO:0000313" key="2">
    <source>
        <dbReference type="EMBL" id="KAF2764040.1"/>
    </source>
</evidence>
<reference evidence="2" key="1">
    <citation type="journal article" date="2020" name="Stud. Mycol.">
        <title>101 Dothideomycetes genomes: a test case for predicting lifestyles and emergence of pathogens.</title>
        <authorList>
            <person name="Haridas S."/>
            <person name="Albert R."/>
            <person name="Binder M."/>
            <person name="Bloem J."/>
            <person name="Labutti K."/>
            <person name="Salamov A."/>
            <person name="Andreopoulos B."/>
            <person name="Baker S."/>
            <person name="Barry K."/>
            <person name="Bills G."/>
            <person name="Bluhm B."/>
            <person name="Cannon C."/>
            <person name="Castanera R."/>
            <person name="Culley D."/>
            <person name="Daum C."/>
            <person name="Ezra D."/>
            <person name="Gonzalez J."/>
            <person name="Henrissat B."/>
            <person name="Kuo A."/>
            <person name="Liang C."/>
            <person name="Lipzen A."/>
            <person name="Lutzoni F."/>
            <person name="Magnuson J."/>
            <person name="Mondo S."/>
            <person name="Nolan M."/>
            <person name="Ohm R."/>
            <person name="Pangilinan J."/>
            <person name="Park H.-J."/>
            <person name="Ramirez L."/>
            <person name="Alfaro M."/>
            <person name="Sun H."/>
            <person name="Tritt A."/>
            <person name="Yoshinaga Y."/>
            <person name="Zwiers L.-H."/>
            <person name="Turgeon B."/>
            <person name="Goodwin S."/>
            <person name="Spatafora J."/>
            <person name="Crous P."/>
            <person name="Grigoriev I."/>
        </authorList>
    </citation>
    <scope>NUCLEOTIDE SEQUENCE</scope>
    <source>
        <strain evidence="2">CBS 116005</strain>
    </source>
</reference>
<feature type="compositionally biased region" description="Low complexity" evidence="1">
    <location>
        <begin position="9"/>
        <end position="19"/>
    </location>
</feature>
<protein>
    <submittedName>
        <fullName evidence="2">Uncharacterized protein</fullName>
    </submittedName>
</protein>
<evidence type="ECO:0000256" key="1">
    <source>
        <dbReference type="SAM" id="MobiDB-lite"/>
    </source>
</evidence>
<proteinExistence type="predicted"/>
<dbReference type="EMBL" id="ML995943">
    <property type="protein sequence ID" value="KAF2764040.1"/>
    <property type="molecule type" value="Genomic_DNA"/>
</dbReference>
<dbReference type="AlphaFoldDB" id="A0A6G1KUF9"/>
<keyword evidence="3" id="KW-1185">Reference proteome</keyword>
<feature type="region of interest" description="Disordered" evidence="1">
    <location>
        <begin position="44"/>
        <end position="85"/>
    </location>
</feature>
<name>A0A6G1KUF9_9PEZI</name>
<feature type="region of interest" description="Disordered" evidence="1">
    <location>
        <begin position="1"/>
        <end position="21"/>
    </location>
</feature>
<gene>
    <name evidence="2" type="ORF">EJ03DRAFT_42297</name>
</gene>
<accession>A0A6G1KUF9</accession>
<sequence>MKTRAVLCSPSPASISAPSRYCSSECGVTNRSPCRSSVSLLCQSDDDRESGDEPPNGHLQPNSSGRVFDGDELTEHSGAPQLSSDSGLSIACDSHTKATSCCSLPCDFITPGSSCLWAPARMPPPILTIFLLVVVGTMSRVWHGMDQVQGLRHRRGPPLPLPQSREQL</sequence>
<organism evidence="2 3">
    <name type="scientific">Teratosphaeria nubilosa</name>
    <dbReference type="NCBI Taxonomy" id="161662"/>
    <lineage>
        <taxon>Eukaryota</taxon>
        <taxon>Fungi</taxon>
        <taxon>Dikarya</taxon>
        <taxon>Ascomycota</taxon>
        <taxon>Pezizomycotina</taxon>
        <taxon>Dothideomycetes</taxon>
        <taxon>Dothideomycetidae</taxon>
        <taxon>Mycosphaerellales</taxon>
        <taxon>Teratosphaeriaceae</taxon>
        <taxon>Teratosphaeria</taxon>
    </lineage>
</organism>
<dbReference type="Proteomes" id="UP000799436">
    <property type="component" value="Unassembled WGS sequence"/>
</dbReference>